<dbReference type="OrthoDB" id="3935526at2759"/>
<protein>
    <recommendedName>
        <fullName evidence="1">DDE-1 domain-containing protein</fullName>
    </recommendedName>
</protein>
<dbReference type="Proteomes" id="UP000250266">
    <property type="component" value="Unassembled WGS sequence"/>
</dbReference>
<feature type="non-terminal residue" evidence="2">
    <location>
        <position position="1"/>
    </location>
</feature>
<evidence type="ECO:0000313" key="3">
    <source>
        <dbReference type="Proteomes" id="UP000250266"/>
    </source>
</evidence>
<accession>A0A8E2DW61</accession>
<proteinExistence type="predicted"/>
<reference evidence="2 3" key="1">
    <citation type="journal article" date="2016" name="Nat. Commun.">
        <title>Ectomycorrhizal ecology is imprinted in the genome of the dominant symbiotic fungus Cenococcum geophilum.</title>
        <authorList>
            <consortium name="DOE Joint Genome Institute"/>
            <person name="Peter M."/>
            <person name="Kohler A."/>
            <person name="Ohm R.A."/>
            <person name="Kuo A."/>
            <person name="Krutzmann J."/>
            <person name="Morin E."/>
            <person name="Arend M."/>
            <person name="Barry K.W."/>
            <person name="Binder M."/>
            <person name="Choi C."/>
            <person name="Clum A."/>
            <person name="Copeland A."/>
            <person name="Grisel N."/>
            <person name="Haridas S."/>
            <person name="Kipfer T."/>
            <person name="LaButti K."/>
            <person name="Lindquist E."/>
            <person name="Lipzen A."/>
            <person name="Maire R."/>
            <person name="Meier B."/>
            <person name="Mihaltcheva S."/>
            <person name="Molinier V."/>
            <person name="Murat C."/>
            <person name="Poggeler S."/>
            <person name="Quandt C.A."/>
            <person name="Sperisen C."/>
            <person name="Tritt A."/>
            <person name="Tisserant E."/>
            <person name="Crous P.W."/>
            <person name="Henrissat B."/>
            <person name="Nehls U."/>
            <person name="Egli S."/>
            <person name="Spatafora J.W."/>
            <person name="Grigoriev I.V."/>
            <person name="Martin F.M."/>
        </authorList>
    </citation>
    <scope>NUCLEOTIDE SEQUENCE [LARGE SCALE GENOMIC DNA]</scope>
    <source>
        <strain evidence="2 3">CBS 459.81</strain>
    </source>
</reference>
<dbReference type="GO" id="GO:0003676">
    <property type="term" value="F:nucleic acid binding"/>
    <property type="evidence" value="ECO:0007669"/>
    <property type="project" value="InterPro"/>
</dbReference>
<feature type="domain" description="DDE-1" evidence="1">
    <location>
        <begin position="2"/>
        <end position="47"/>
    </location>
</feature>
<evidence type="ECO:0000313" key="2">
    <source>
        <dbReference type="EMBL" id="OCK72656.1"/>
    </source>
</evidence>
<name>A0A8E2DW61_9PEZI</name>
<dbReference type="InterPro" id="IPR004875">
    <property type="entry name" value="DDE_SF_endonuclease_dom"/>
</dbReference>
<evidence type="ECO:0000259" key="1">
    <source>
        <dbReference type="Pfam" id="PF03184"/>
    </source>
</evidence>
<organism evidence="2 3">
    <name type="scientific">Lepidopterella palustris CBS 459.81</name>
    <dbReference type="NCBI Taxonomy" id="1314670"/>
    <lineage>
        <taxon>Eukaryota</taxon>
        <taxon>Fungi</taxon>
        <taxon>Dikarya</taxon>
        <taxon>Ascomycota</taxon>
        <taxon>Pezizomycotina</taxon>
        <taxon>Dothideomycetes</taxon>
        <taxon>Pleosporomycetidae</taxon>
        <taxon>Mytilinidiales</taxon>
        <taxon>Argynnaceae</taxon>
        <taxon>Lepidopterella</taxon>
    </lineage>
</organism>
<keyword evidence="3" id="KW-1185">Reference proteome</keyword>
<dbReference type="AlphaFoldDB" id="A0A8E2DW61"/>
<gene>
    <name evidence="2" type="ORF">K432DRAFT_316013</name>
</gene>
<dbReference type="EMBL" id="KV747774">
    <property type="protein sequence ID" value="OCK72656.1"/>
    <property type="molecule type" value="Genomic_DNA"/>
</dbReference>
<dbReference type="Pfam" id="PF03184">
    <property type="entry name" value="DDE_1"/>
    <property type="match status" value="1"/>
</dbReference>
<sequence>VLAIEAISATGCKTRLLVIFKGKEPQLSWFEEDAPDWVYTTLENGWTLN</sequence>